<keyword evidence="2" id="KW-1185">Reference proteome</keyword>
<evidence type="ECO:0000313" key="1">
    <source>
        <dbReference type="EMBL" id="KAJ1107764.1"/>
    </source>
</evidence>
<evidence type="ECO:0000313" key="2">
    <source>
        <dbReference type="Proteomes" id="UP001066276"/>
    </source>
</evidence>
<protein>
    <submittedName>
        <fullName evidence="1">Uncharacterized protein</fullName>
    </submittedName>
</protein>
<dbReference type="EMBL" id="JANPWB010000013">
    <property type="protein sequence ID" value="KAJ1107764.1"/>
    <property type="molecule type" value="Genomic_DNA"/>
</dbReference>
<organism evidence="1 2">
    <name type="scientific">Pleurodeles waltl</name>
    <name type="common">Iberian ribbed newt</name>
    <dbReference type="NCBI Taxonomy" id="8319"/>
    <lineage>
        <taxon>Eukaryota</taxon>
        <taxon>Metazoa</taxon>
        <taxon>Chordata</taxon>
        <taxon>Craniata</taxon>
        <taxon>Vertebrata</taxon>
        <taxon>Euteleostomi</taxon>
        <taxon>Amphibia</taxon>
        <taxon>Batrachia</taxon>
        <taxon>Caudata</taxon>
        <taxon>Salamandroidea</taxon>
        <taxon>Salamandridae</taxon>
        <taxon>Pleurodelinae</taxon>
        <taxon>Pleurodeles</taxon>
    </lineage>
</organism>
<comment type="caution">
    <text evidence="1">The sequence shown here is derived from an EMBL/GenBank/DDBJ whole genome shotgun (WGS) entry which is preliminary data.</text>
</comment>
<dbReference type="Proteomes" id="UP001066276">
    <property type="component" value="Chromosome 9"/>
</dbReference>
<name>A0AAV7MZB5_PLEWA</name>
<accession>A0AAV7MZB5</accession>
<dbReference type="AlphaFoldDB" id="A0AAV7MZB5"/>
<gene>
    <name evidence="1" type="ORF">NDU88_005153</name>
</gene>
<proteinExistence type="predicted"/>
<sequence>MASIAALRPDTCSSFNPGVGAGFQRLRSPCRVQTPAAAKFCWREDDSVLIFKSEAVSNASILEACLWTLLP</sequence>
<reference evidence="1" key="1">
    <citation type="journal article" date="2022" name="bioRxiv">
        <title>Sequencing and chromosome-scale assembly of the giantPleurodeles waltlgenome.</title>
        <authorList>
            <person name="Brown T."/>
            <person name="Elewa A."/>
            <person name="Iarovenko S."/>
            <person name="Subramanian E."/>
            <person name="Araus A.J."/>
            <person name="Petzold A."/>
            <person name="Susuki M."/>
            <person name="Suzuki K.-i.T."/>
            <person name="Hayashi T."/>
            <person name="Toyoda A."/>
            <person name="Oliveira C."/>
            <person name="Osipova E."/>
            <person name="Leigh N.D."/>
            <person name="Simon A."/>
            <person name="Yun M.H."/>
        </authorList>
    </citation>
    <scope>NUCLEOTIDE SEQUENCE</scope>
    <source>
        <strain evidence="1">20211129_DDA</strain>
        <tissue evidence="1">Liver</tissue>
    </source>
</reference>